<gene>
    <name evidence="1" type="ORF">B0H17DRAFT_1149674</name>
</gene>
<keyword evidence="2" id="KW-1185">Reference proteome</keyword>
<sequence length="200" mass="22069">MSARWRALRTRRVRRSAGATCRTLAAHWRARHGIGTQSLPGYVEAANWTAALYYRHIKGCVYQSRASFFRDTFTAHDLRSNARQRPANTRQGGQHNATGLIAEHRHALYDTRDLAMACARAVNSVRRCPPNRSEDESGSNQARGVALPALARIGGTLPGIRAQIPQHNPAKTGCLCRVAPASERQARDTLGRTSARGARY</sequence>
<proteinExistence type="predicted"/>
<evidence type="ECO:0000313" key="2">
    <source>
        <dbReference type="Proteomes" id="UP001221757"/>
    </source>
</evidence>
<dbReference type="Proteomes" id="UP001221757">
    <property type="component" value="Unassembled WGS sequence"/>
</dbReference>
<accession>A0AAD7FPA7</accession>
<dbReference type="EMBL" id="JARKIE010000470">
    <property type="protein sequence ID" value="KAJ7635625.1"/>
    <property type="molecule type" value="Genomic_DNA"/>
</dbReference>
<evidence type="ECO:0000313" key="1">
    <source>
        <dbReference type="EMBL" id="KAJ7635625.1"/>
    </source>
</evidence>
<organism evidence="1 2">
    <name type="scientific">Mycena rosella</name>
    <name type="common">Pink bonnet</name>
    <name type="synonym">Agaricus rosellus</name>
    <dbReference type="NCBI Taxonomy" id="1033263"/>
    <lineage>
        <taxon>Eukaryota</taxon>
        <taxon>Fungi</taxon>
        <taxon>Dikarya</taxon>
        <taxon>Basidiomycota</taxon>
        <taxon>Agaricomycotina</taxon>
        <taxon>Agaricomycetes</taxon>
        <taxon>Agaricomycetidae</taxon>
        <taxon>Agaricales</taxon>
        <taxon>Marasmiineae</taxon>
        <taxon>Mycenaceae</taxon>
        <taxon>Mycena</taxon>
    </lineage>
</organism>
<name>A0AAD7FPA7_MYCRO</name>
<comment type="caution">
    <text evidence="1">The sequence shown here is derived from an EMBL/GenBank/DDBJ whole genome shotgun (WGS) entry which is preliminary data.</text>
</comment>
<dbReference type="AlphaFoldDB" id="A0AAD7FPA7"/>
<reference evidence="1" key="1">
    <citation type="submission" date="2023-03" db="EMBL/GenBank/DDBJ databases">
        <title>Massive genome expansion in bonnet fungi (Mycena s.s.) driven by repeated elements and novel gene families across ecological guilds.</title>
        <authorList>
            <consortium name="Lawrence Berkeley National Laboratory"/>
            <person name="Harder C.B."/>
            <person name="Miyauchi S."/>
            <person name="Viragh M."/>
            <person name="Kuo A."/>
            <person name="Thoen E."/>
            <person name="Andreopoulos B."/>
            <person name="Lu D."/>
            <person name="Skrede I."/>
            <person name="Drula E."/>
            <person name="Henrissat B."/>
            <person name="Morin E."/>
            <person name="Kohler A."/>
            <person name="Barry K."/>
            <person name="LaButti K."/>
            <person name="Morin E."/>
            <person name="Salamov A."/>
            <person name="Lipzen A."/>
            <person name="Mereny Z."/>
            <person name="Hegedus B."/>
            <person name="Baldrian P."/>
            <person name="Stursova M."/>
            <person name="Weitz H."/>
            <person name="Taylor A."/>
            <person name="Grigoriev I.V."/>
            <person name="Nagy L.G."/>
            <person name="Martin F."/>
            <person name="Kauserud H."/>
        </authorList>
    </citation>
    <scope>NUCLEOTIDE SEQUENCE</scope>
    <source>
        <strain evidence="1">CBHHK067</strain>
    </source>
</reference>
<protein>
    <submittedName>
        <fullName evidence="1">Uncharacterized protein</fullName>
    </submittedName>
</protein>